<accession>A0A1J0KKC0</accession>
<sequence length="75" mass="8788">MFLLEVFLCVFKWVRLIFFLISLEFLMLSLFCGYSFVLGEVAFFYFMVFGVISSVLGMVLMVNNIKFFGSDYSIF</sequence>
<evidence type="ECO:0000256" key="1">
    <source>
        <dbReference type="SAM" id="Phobius"/>
    </source>
</evidence>
<feature type="transmembrane region" description="Helical" evidence="1">
    <location>
        <begin position="43"/>
        <end position="62"/>
    </location>
</feature>
<keyword evidence="1" id="KW-1133">Transmembrane helix</keyword>
<dbReference type="AlphaFoldDB" id="A0A1J0KKC0"/>
<proteinExistence type="predicted"/>
<gene>
    <name evidence="2" type="primary">nad4L</name>
</gene>
<reference evidence="2" key="1">
    <citation type="journal article" date="2016" name="Parasitol. Res.">
        <title>The complete mitochondrial genomes of Gnathostoma doloresi from China and Japan.</title>
        <authorList>
            <person name="Sun M.M."/>
            <person name="Ma J."/>
            <person name="Sugiyama H."/>
            <person name="Ando K."/>
            <person name="Li W.W."/>
            <person name="Xu Q.M."/>
            <person name="Liu G.H."/>
            <person name="Zhu X.Q."/>
        </authorList>
    </citation>
    <scope>NUCLEOTIDE SEQUENCE</scope>
</reference>
<dbReference type="Gene3D" id="1.10.287.3510">
    <property type="match status" value="1"/>
</dbReference>
<keyword evidence="2" id="KW-0496">Mitochondrion</keyword>
<dbReference type="EMBL" id="KU975390">
    <property type="protein sequence ID" value="APC93885.1"/>
    <property type="molecule type" value="Genomic_DNA"/>
</dbReference>
<protein>
    <submittedName>
        <fullName evidence="2">NADH dehydrogenase subunit 4L</fullName>
    </submittedName>
</protein>
<geneLocation type="mitochondrion" evidence="2"/>
<keyword evidence="1" id="KW-0472">Membrane</keyword>
<organism evidence="2">
    <name type="scientific">Gnathostoma doloresi</name>
    <dbReference type="NCBI Taxonomy" id="279402"/>
    <lineage>
        <taxon>Eukaryota</taxon>
        <taxon>Metazoa</taxon>
        <taxon>Ecdysozoa</taxon>
        <taxon>Nematoda</taxon>
        <taxon>Chromadorea</taxon>
        <taxon>Rhabditida</taxon>
        <taxon>Spirurina</taxon>
        <taxon>Gnathostomatomorpha</taxon>
        <taxon>Gnathostomatoidea</taxon>
        <taxon>Gnathostomatidae</taxon>
        <taxon>Gnathostoma</taxon>
    </lineage>
</organism>
<evidence type="ECO:0000313" key="2">
    <source>
        <dbReference type="EMBL" id="APC93885.1"/>
    </source>
</evidence>
<feature type="transmembrane region" description="Helical" evidence="1">
    <location>
        <begin position="16"/>
        <end position="37"/>
    </location>
</feature>
<name>A0A1J0KKC0_9BILA</name>
<keyword evidence="1" id="KW-0812">Transmembrane</keyword>